<accession>A0ABW5HRK5</accession>
<dbReference type="Proteomes" id="UP001597542">
    <property type="component" value="Unassembled WGS sequence"/>
</dbReference>
<feature type="chain" id="PRO_5047109217" evidence="1">
    <location>
        <begin position="29"/>
        <end position="84"/>
    </location>
</feature>
<gene>
    <name evidence="2" type="ORF">ACFSUT_04555</name>
</gene>
<sequence length="84" mass="8965">MFGKAAISVLVLAAGAMVPMAPSASATAQSVPDCVQYAADEGDASIDIAFQACTQGSLLDCYRVFRDEYGRQLWALESCKLRDQ</sequence>
<reference evidence="3" key="1">
    <citation type="journal article" date="2019" name="Int. J. Syst. Evol. Microbiol.">
        <title>The Global Catalogue of Microorganisms (GCM) 10K type strain sequencing project: providing services to taxonomists for standard genome sequencing and annotation.</title>
        <authorList>
            <consortium name="The Broad Institute Genomics Platform"/>
            <consortium name="The Broad Institute Genome Sequencing Center for Infectious Disease"/>
            <person name="Wu L."/>
            <person name="Ma J."/>
        </authorList>
    </citation>
    <scope>NUCLEOTIDE SEQUENCE [LARGE SCALE GENOMIC DNA]</scope>
    <source>
        <strain evidence="3">CGMCC 4.7638</strain>
    </source>
</reference>
<evidence type="ECO:0000313" key="2">
    <source>
        <dbReference type="EMBL" id="MFD2479536.1"/>
    </source>
</evidence>
<dbReference type="EMBL" id="JBHUKQ010000003">
    <property type="protein sequence ID" value="MFD2479536.1"/>
    <property type="molecule type" value="Genomic_DNA"/>
</dbReference>
<protein>
    <submittedName>
        <fullName evidence="2">Uncharacterized protein</fullName>
    </submittedName>
</protein>
<feature type="signal peptide" evidence="1">
    <location>
        <begin position="1"/>
        <end position="28"/>
    </location>
</feature>
<proteinExistence type="predicted"/>
<comment type="caution">
    <text evidence="2">The sequence shown here is derived from an EMBL/GenBank/DDBJ whole genome shotgun (WGS) entry which is preliminary data.</text>
</comment>
<name>A0ABW5HRK5_9PSEU</name>
<dbReference type="RefSeq" id="WP_344282307.1">
    <property type="nucleotide sequence ID" value="NZ_BAAAHV010000021.1"/>
</dbReference>
<keyword evidence="1" id="KW-0732">Signal</keyword>
<evidence type="ECO:0000313" key="3">
    <source>
        <dbReference type="Proteomes" id="UP001597542"/>
    </source>
</evidence>
<keyword evidence="3" id="KW-1185">Reference proteome</keyword>
<organism evidence="2 3">
    <name type="scientific">Amycolatopsis albidoflavus</name>
    <dbReference type="NCBI Taxonomy" id="102226"/>
    <lineage>
        <taxon>Bacteria</taxon>
        <taxon>Bacillati</taxon>
        <taxon>Actinomycetota</taxon>
        <taxon>Actinomycetes</taxon>
        <taxon>Pseudonocardiales</taxon>
        <taxon>Pseudonocardiaceae</taxon>
        <taxon>Amycolatopsis</taxon>
    </lineage>
</organism>
<evidence type="ECO:0000256" key="1">
    <source>
        <dbReference type="SAM" id="SignalP"/>
    </source>
</evidence>